<evidence type="ECO:0000313" key="1">
    <source>
        <dbReference type="EMBL" id="CAL8110959.1"/>
    </source>
</evidence>
<organism evidence="1 2">
    <name type="scientific">Orchesella dallaii</name>
    <dbReference type="NCBI Taxonomy" id="48710"/>
    <lineage>
        <taxon>Eukaryota</taxon>
        <taxon>Metazoa</taxon>
        <taxon>Ecdysozoa</taxon>
        <taxon>Arthropoda</taxon>
        <taxon>Hexapoda</taxon>
        <taxon>Collembola</taxon>
        <taxon>Entomobryomorpha</taxon>
        <taxon>Entomobryoidea</taxon>
        <taxon>Orchesellidae</taxon>
        <taxon>Orchesellinae</taxon>
        <taxon>Orchesella</taxon>
    </lineage>
</organism>
<dbReference type="Proteomes" id="UP001642540">
    <property type="component" value="Unassembled WGS sequence"/>
</dbReference>
<accession>A0ABP1QUI9</accession>
<protein>
    <submittedName>
        <fullName evidence="1">Uncharacterized protein</fullName>
    </submittedName>
</protein>
<comment type="caution">
    <text evidence="1">The sequence shown here is derived from an EMBL/GenBank/DDBJ whole genome shotgun (WGS) entry which is preliminary data.</text>
</comment>
<reference evidence="1 2" key="1">
    <citation type="submission" date="2024-08" db="EMBL/GenBank/DDBJ databases">
        <authorList>
            <person name="Cucini C."/>
            <person name="Frati F."/>
        </authorList>
    </citation>
    <scope>NUCLEOTIDE SEQUENCE [LARGE SCALE GENOMIC DNA]</scope>
</reference>
<sequence>MASQHKLVDYALLGKERESEQEKSEDTEENWRLQKRLAEMKHRLCLFEYGIGSIATLLQNSQDVRKPPTSFNNGLNSNKTSLVEGIIKILGDVEKSLSAAETENGEESRQEKCRPIQLPAATGVPCLVAVNPTYGANKVSPKARIFIDETETGGNSLTSICNIETVDNSAIFTSGGKTTARWTTSHSHYSDPALAALSTLAAVATTQVEVRSAQNEVGNGAKFLSFAKSSHPPTPDVGEGSSKKCVNYAATSNVPFKKRKMMDRNVKSFRFKRPRDVV</sequence>
<gene>
    <name evidence="1" type="ORF">ODALV1_LOCUS14594</name>
</gene>
<proteinExistence type="predicted"/>
<keyword evidence="2" id="KW-1185">Reference proteome</keyword>
<dbReference type="EMBL" id="CAXLJM020000046">
    <property type="protein sequence ID" value="CAL8110959.1"/>
    <property type="molecule type" value="Genomic_DNA"/>
</dbReference>
<name>A0ABP1QUI9_9HEXA</name>
<evidence type="ECO:0000313" key="2">
    <source>
        <dbReference type="Proteomes" id="UP001642540"/>
    </source>
</evidence>